<dbReference type="InterPro" id="IPR036217">
    <property type="entry name" value="MethylDNA_cys_MeTrfase_DNAb"/>
</dbReference>
<dbReference type="PANTHER" id="PTHR10815:SF5">
    <property type="entry name" value="METHYLATED-DNA--PROTEIN-CYSTEINE METHYLTRANSFERASE"/>
    <property type="match status" value="1"/>
</dbReference>
<feature type="domain" description="Methylated-DNA-[protein]-cysteine S-methyltransferase DNA binding" evidence="9">
    <location>
        <begin position="76"/>
        <end position="155"/>
    </location>
</feature>
<evidence type="ECO:0000256" key="3">
    <source>
        <dbReference type="ARBA" id="ARBA00022603"/>
    </source>
</evidence>
<evidence type="ECO:0000256" key="6">
    <source>
        <dbReference type="ARBA" id="ARBA00023204"/>
    </source>
</evidence>
<evidence type="ECO:0000256" key="1">
    <source>
        <dbReference type="ARBA" id="ARBA00001286"/>
    </source>
</evidence>
<evidence type="ECO:0000256" key="8">
    <source>
        <dbReference type="HAMAP-Rule" id="MF_00772"/>
    </source>
</evidence>
<evidence type="ECO:0000313" key="11">
    <source>
        <dbReference type="EMBL" id="MFC5290215.1"/>
    </source>
</evidence>
<dbReference type="Gene3D" id="3.30.160.70">
    <property type="entry name" value="Methylated DNA-protein cysteine methyltransferase domain"/>
    <property type="match status" value="1"/>
</dbReference>
<dbReference type="NCBIfam" id="TIGR00589">
    <property type="entry name" value="ogt"/>
    <property type="match status" value="1"/>
</dbReference>
<evidence type="ECO:0000256" key="7">
    <source>
        <dbReference type="ARBA" id="ARBA00049348"/>
    </source>
</evidence>
<proteinExistence type="inferred from homology"/>
<sequence>MRAHTTTDSPVGELTLVATDGALTGLYMAEQRHRPAEAVFGAREDDLLPAVKEQLAAYFTGELTDFDVPLRLVGTPFQQQVWQALRDIPYGETVSYGELALRVGRPSASRAVGAANGRNPIGLIVPCHRVIGSGGDLTGYGGGVERKRYLLDFERGIRPKGDPGPACPARVAALGS</sequence>
<dbReference type="CDD" id="cd06445">
    <property type="entry name" value="ATase"/>
    <property type="match status" value="1"/>
</dbReference>
<dbReference type="SUPFAM" id="SSF46767">
    <property type="entry name" value="Methylated DNA-protein cysteine methyltransferase, C-terminal domain"/>
    <property type="match status" value="1"/>
</dbReference>
<comment type="caution">
    <text evidence="11">The sequence shown here is derived from an EMBL/GenBank/DDBJ whole genome shotgun (WGS) entry which is preliminary data.</text>
</comment>
<keyword evidence="6 8" id="KW-0234">DNA repair</keyword>
<dbReference type="SUPFAM" id="SSF53155">
    <property type="entry name" value="Methylated DNA-protein cysteine methyltransferase domain"/>
    <property type="match status" value="1"/>
</dbReference>
<dbReference type="PANTHER" id="PTHR10815">
    <property type="entry name" value="METHYLATED-DNA--PROTEIN-CYSTEINE METHYLTRANSFERASE"/>
    <property type="match status" value="1"/>
</dbReference>
<evidence type="ECO:0000259" key="9">
    <source>
        <dbReference type="Pfam" id="PF01035"/>
    </source>
</evidence>
<name>A0ABW0EVE1_9PSEU</name>
<gene>
    <name evidence="11" type="ORF">ACFPM7_24425</name>
</gene>
<dbReference type="PROSITE" id="PS00374">
    <property type="entry name" value="MGMT"/>
    <property type="match status" value="1"/>
</dbReference>
<reference evidence="12" key="1">
    <citation type="journal article" date="2019" name="Int. J. Syst. Evol. Microbiol.">
        <title>The Global Catalogue of Microorganisms (GCM) 10K type strain sequencing project: providing services to taxonomists for standard genome sequencing and annotation.</title>
        <authorList>
            <consortium name="The Broad Institute Genomics Platform"/>
            <consortium name="The Broad Institute Genome Sequencing Center for Infectious Disease"/>
            <person name="Wu L."/>
            <person name="Ma J."/>
        </authorList>
    </citation>
    <scope>NUCLEOTIDE SEQUENCE [LARGE SCALE GENOMIC DNA]</scope>
    <source>
        <strain evidence="12">CCUG 59778</strain>
    </source>
</reference>
<dbReference type="InterPro" id="IPR014048">
    <property type="entry name" value="MethylDNA_cys_MeTrfase_DNA-bd"/>
</dbReference>
<protein>
    <recommendedName>
        <fullName evidence="8">Methylated-DNA--protein-cysteine methyltransferase</fullName>
        <ecNumber evidence="8">2.1.1.63</ecNumber>
    </recommendedName>
    <alternativeName>
        <fullName evidence="8">6-O-methylguanine-DNA methyltransferase</fullName>
        <shortName evidence="8">MGMT</shortName>
    </alternativeName>
    <alternativeName>
        <fullName evidence="8">O-6-methylguanine-DNA-alkyltransferase</fullName>
    </alternativeName>
</protein>
<keyword evidence="2 8" id="KW-0963">Cytoplasm</keyword>
<dbReference type="Proteomes" id="UP001596157">
    <property type="component" value="Unassembled WGS sequence"/>
</dbReference>
<evidence type="ECO:0000313" key="12">
    <source>
        <dbReference type="Proteomes" id="UP001596157"/>
    </source>
</evidence>
<keyword evidence="4 8" id="KW-0808">Transferase</keyword>
<comment type="miscellaneous">
    <text evidence="8">This enzyme catalyzes only one turnover and therefore is not strictly catalytic. According to one definition, an enzyme is a biocatalyst that acts repeatedly and over many reaction cycles.</text>
</comment>
<dbReference type="Gene3D" id="1.10.10.10">
    <property type="entry name" value="Winged helix-like DNA-binding domain superfamily/Winged helix DNA-binding domain"/>
    <property type="match status" value="1"/>
</dbReference>
<evidence type="ECO:0000256" key="4">
    <source>
        <dbReference type="ARBA" id="ARBA00022679"/>
    </source>
</evidence>
<dbReference type="InterPro" id="IPR036388">
    <property type="entry name" value="WH-like_DNA-bd_sf"/>
</dbReference>
<evidence type="ECO:0000256" key="2">
    <source>
        <dbReference type="ARBA" id="ARBA00022490"/>
    </source>
</evidence>
<dbReference type="Pfam" id="PF02870">
    <property type="entry name" value="Methyltransf_1N"/>
    <property type="match status" value="1"/>
</dbReference>
<dbReference type="RefSeq" id="WP_378250097.1">
    <property type="nucleotide sequence ID" value="NZ_JBHSKF010000015.1"/>
</dbReference>
<comment type="catalytic activity">
    <reaction evidence="1 8">
        <text>a 4-O-methyl-thymidine in DNA + L-cysteinyl-[protein] = a thymidine in DNA + S-methyl-L-cysteinyl-[protein]</text>
        <dbReference type="Rhea" id="RHEA:53428"/>
        <dbReference type="Rhea" id="RHEA-COMP:10131"/>
        <dbReference type="Rhea" id="RHEA-COMP:10132"/>
        <dbReference type="Rhea" id="RHEA-COMP:13555"/>
        <dbReference type="Rhea" id="RHEA-COMP:13556"/>
        <dbReference type="ChEBI" id="CHEBI:29950"/>
        <dbReference type="ChEBI" id="CHEBI:82612"/>
        <dbReference type="ChEBI" id="CHEBI:137386"/>
        <dbReference type="ChEBI" id="CHEBI:137387"/>
        <dbReference type="EC" id="2.1.1.63"/>
    </reaction>
</comment>
<dbReference type="GO" id="GO:0003908">
    <property type="term" value="F:methylated-DNA-[protein]-cysteine S-methyltransferase activity"/>
    <property type="evidence" value="ECO:0007669"/>
    <property type="project" value="UniProtKB-EC"/>
</dbReference>
<dbReference type="EC" id="2.1.1.63" evidence="8"/>
<dbReference type="InterPro" id="IPR036631">
    <property type="entry name" value="MGMT_N_sf"/>
</dbReference>
<dbReference type="EMBL" id="JBHSKF010000015">
    <property type="protein sequence ID" value="MFC5290215.1"/>
    <property type="molecule type" value="Genomic_DNA"/>
</dbReference>
<feature type="domain" description="Methylguanine DNA methyltransferase ribonuclease-like" evidence="10">
    <location>
        <begin position="4"/>
        <end position="72"/>
    </location>
</feature>
<comment type="similarity">
    <text evidence="8">Belongs to the MGMT family.</text>
</comment>
<dbReference type="InterPro" id="IPR001497">
    <property type="entry name" value="MethylDNA_cys_MeTrfase_AS"/>
</dbReference>
<comment type="catalytic activity">
    <reaction evidence="7 8">
        <text>a 6-O-methyl-2'-deoxyguanosine in DNA + L-cysteinyl-[protein] = S-methyl-L-cysteinyl-[protein] + a 2'-deoxyguanosine in DNA</text>
        <dbReference type="Rhea" id="RHEA:24000"/>
        <dbReference type="Rhea" id="RHEA-COMP:10131"/>
        <dbReference type="Rhea" id="RHEA-COMP:10132"/>
        <dbReference type="Rhea" id="RHEA-COMP:11367"/>
        <dbReference type="Rhea" id="RHEA-COMP:11368"/>
        <dbReference type="ChEBI" id="CHEBI:29950"/>
        <dbReference type="ChEBI" id="CHEBI:82612"/>
        <dbReference type="ChEBI" id="CHEBI:85445"/>
        <dbReference type="ChEBI" id="CHEBI:85448"/>
        <dbReference type="EC" id="2.1.1.63"/>
    </reaction>
</comment>
<keyword evidence="12" id="KW-1185">Reference proteome</keyword>
<comment type="subcellular location">
    <subcellularLocation>
        <location evidence="8">Cytoplasm</location>
    </subcellularLocation>
</comment>
<comment type="function">
    <text evidence="8">Involved in the cellular defense against the biological effects of O6-methylguanine (O6-MeG) and O4-methylthymine (O4-MeT) in DNA. Repairs the methylated nucleobase in DNA by stoichiometrically transferring the methyl group to a cysteine residue in the enzyme. This is a suicide reaction: the enzyme is irreversibly inactivated.</text>
</comment>
<organism evidence="11 12">
    <name type="scientific">Actinokineospora guangxiensis</name>
    <dbReference type="NCBI Taxonomy" id="1490288"/>
    <lineage>
        <taxon>Bacteria</taxon>
        <taxon>Bacillati</taxon>
        <taxon>Actinomycetota</taxon>
        <taxon>Actinomycetes</taxon>
        <taxon>Pseudonocardiales</taxon>
        <taxon>Pseudonocardiaceae</taxon>
        <taxon>Actinokineospora</taxon>
    </lineage>
</organism>
<evidence type="ECO:0000256" key="5">
    <source>
        <dbReference type="ARBA" id="ARBA00022763"/>
    </source>
</evidence>
<keyword evidence="3 8" id="KW-0489">Methyltransferase</keyword>
<accession>A0ABW0EVE1</accession>
<keyword evidence="5 8" id="KW-0227">DNA damage</keyword>
<dbReference type="Pfam" id="PF01035">
    <property type="entry name" value="DNA_binding_1"/>
    <property type="match status" value="1"/>
</dbReference>
<dbReference type="InterPro" id="IPR023546">
    <property type="entry name" value="MGMT"/>
</dbReference>
<feature type="active site" description="Nucleophile; methyl group acceptor" evidence="8">
    <location>
        <position position="127"/>
    </location>
</feature>
<evidence type="ECO:0000259" key="10">
    <source>
        <dbReference type="Pfam" id="PF02870"/>
    </source>
</evidence>
<dbReference type="InterPro" id="IPR008332">
    <property type="entry name" value="MethylG_MeTrfase_N"/>
</dbReference>
<dbReference type="GO" id="GO:0032259">
    <property type="term" value="P:methylation"/>
    <property type="evidence" value="ECO:0007669"/>
    <property type="project" value="UniProtKB-KW"/>
</dbReference>
<dbReference type="HAMAP" id="MF_00772">
    <property type="entry name" value="OGT"/>
    <property type="match status" value="1"/>
</dbReference>